<dbReference type="GO" id="GO:0000462">
    <property type="term" value="P:maturation of SSU-rRNA from tricistronic rRNA transcript (SSU-rRNA, 5.8S rRNA, LSU-rRNA)"/>
    <property type="evidence" value="ECO:0007669"/>
    <property type="project" value="TreeGrafter"/>
</dbReference>
<evidence type="ECO:0000256" key="2">
    <source>
        <dbReference type="ARBA" id="ARBA00004604"/>
    </source>
</evidence>
<dbReference type="GO" id="GO:0005730">
    <property type="term" value="C:nucleolus"/>
    <property type="evidence" value="ECO:0007669"/>
    <property type="project" value="UniProtKB-SubCell"/>
</dbReference>
<dbReference type="Proteomes" id="UP000503462">
    <property type="component" value="Chromosome 1"/>
</dbReference>
<name>A0A6H0XLJ9_9PEZI</name>
<evidence type="ECO:0000313" key="10">
    <source>
        <dbReference type="EMBL" id="QIW95510.1"/>
    </source>
</evidence>
<feature type="compositionally biased region" description="Acidic residues" evidence="9">
    <location>
        <begin position="251"/>
        <end position="263"/>
    </location>
</feature>
<comment type="subcellular location">
    <subcellularLocation>
        <location evidence="2">Nucleus</location>
        <location evidence="2">Nucleolus</location>
    </subcellularLocation>
</comment>
<dbReference type="PANTHER" id="PTHR33911:SF1">
    <property type="entry name" value="RRNA-PROCESSING PROTEIN EFG1"/>
    <property type="match status" value="1"/>
</dbReference>
<dbReference type="EMBL" id="CP051139">
    <property type="protein sequence ID" value="QIW95510.1"/>
    <property type="molecule type" value="Genomic_DNA"/>
</dbReference>
<organism evidence="10 11">
    <name type="scientific">Peltaster fructicola</name>
    <dbReference type="NCBI Taxonomy" id="286661"/>
    <lineage>
        <taxon>Eukaryota</taxon>
        <taxon>Fungi</taxon>
        <taxon>Dikarya</taxon>
        <taxon>Ascomycota</taxon>
        <taxon>Pezizomycotina</taxon>
        <taxon>Dothideomycetes</taxon>
        <taxon>Dothideomycetes incertae sedis</taxon>
        <taxon>Peltaster</taxon>
    </lineage>
</organism>
<evidence type="ECO:0000256" key="6">
    <source>
        <dbReference type="ARBA" id="ARBA00022552"/>
    </source>
</evidence>
<evidence type="ECO:0000256" key="5">
    <source>
        <dbReference type="ARBA" id="ARBA00019827"/>
    </source>
</evidence>
<comment type="similarity">
    <text evidence="3">Belongs to the EFG1 family.</text>
</comment>
<reference evidence="10 11" key="1">
    <citation type="journal article" date="2016" name="Sci. Rep.">
        <title>Peltaster fructicola genome reveals evolution from an invasive phytopathogen to an ectophytic parasite.</title>
        <authorList>
            <person name="Xu C."/>
            <person name="Chen H."/>
            <person name="Gleason M.L."/>
            <person name="Xu J.R."/>
            <person name="Liu H."/>
            <person name="Zhang R."/>
            <person name="Sun G."/>
        </authorList>
    </citation>
    <scope>NUCLEOTIDE SEQUENCE [LARGE SCALE GENOMIC DNA]</scope>
    <source>
        <strain evidence="10 11">LNHT1506</strain>
    </source>
</reference>
<feature type="region of interest" description="Disordered" evidence="9">
    <location>
        <begin position="204"/>
        <end position="263"/>
    </location>
</feature>
<evidence type="ECO:0000256" key="4">
    <source>
        <dbReference type="ARBA" id="ARBA00018689"/>
    </source>
</evidence>
<sequence>MGTKRPHSDVHPSRREQVPQTSCKRQKPDNLGAKSYKKAHPVNELKTQVRNLTRLLARTDDNLPAHIRVSKERELQTAQYELHETQAAEKKSKLIARYHKIRFFDRQKATKRLKKAQKLLGALGDDGSANATLQHQKDVEEAQVDVNYAMYYPLDKPYNSLFPKDEDDSDGTTPATLKSSAQERGDPEIRQLVKQCMVDGKLKDLRNGKLTGDAGQDAEPVVLPKKSKTSKSESSKQTKHGKQGLSASGKDDEDEESDGGFFE</sequence>
<evidence type="ECO:0000256" key="7">
    <source>
        <dbReference type="ARBA" id="ARBA00023054"/>
    </source>
</evidence>
<keyword evidence="6" id="KW-0698">rRNA processing</keyword>
<dbReference type="PANTHER" id="PTHR33911">
    <property type="entry name" value="RRNA-PROCESSING PROTEIN EFG1"/>
    <property type="match status" value="1"/>
</dbReference>
<keyword evidence="8" id="KW-0539">Nucleus</keyword>
<dbReference type="AlphaFoldDB" id="A0A6H0XLJ9"/>
<evidence type="ECO:0000256" key="9">
    <source>
        <dbReference type="SAM" id="MobiDB-lite"/>
    </source>
</evidence>
<evidence type="ECO:0000256" key="1">
    <source>
        <dbReference type="ARBA" id="ARBA00002773"/>
    </source>
</evidence>
<comment type="function">
    <text evidence="1">Involved in rRNA processing.</text>
</comment>
<gene>
    <name evidence="10" type="ORF">AMS68_001028</name>
</gene>
<protein>
    <recommendedName>
        <fullName evidence="4">rRNA-processing protein EFG1</fullName>
    </recommendedName>
    <alternativeName>
        <fullName evidence="5">rRNA-processing protein efg1</fullName>
    </alternativeName>
</protein>
<feature type="compositionally biased region" description="Basic and acidic residues" evidence="9">
    <location>
        <begin position="1"/>
        <end position="17"/>
    </location>
</feature>
<keyword evidence="7" id="KW-0175">Coiled coil</keyword>
<keyword evidence="11" id="KW-1185">Reference proteome</keyword>
<feature type="region of interest" description="Disordered" evidence="9">
    <location>
        <begin position="1"/>
        <end position="41"/>
    </location>
</feature>
<evidence type="ECO:0000256" key="8">
    <source>
        <dbReference type="ARBA" id="ARBA00023242"/>
    </source>
</evidence>
<evidence type="ECO:0000313" key="11">
    <source>
        <dbReference type="Proteomes" id="UP000503462"/>
    </source>
</evidence>
<feature type="region of interest" description="Disordered" evidence="9">
    <location>
        <begin position="160"/>
        <end position="189"/>
    </location>
</feature>
<dbReference type="OrthoDB" id="47732at2759"/>
<feature type="compositionally biased region" description="Polar residues" evidence="9">
    <location>
        <begin position="171"/>
        <end position="180"/>
    </location>
</feature>
<dbReference type="Pfam" id="PF10153">
    <property type="entry name" value="Efg1"/>
    <property type="match status" value="1"/>
</dbReference>
<proteinExistence type="inferred from homology"/>
<accession>A0A6H0XLJ9</accession>
<dbReference type="GO" id="GO:0030688">
    <property type="term" value="C:preribosome, small subunit precursor"/>
    <property type="evidence" value="ECO:0007669"/>
    <property type="project" value="TreeGrafter"/>
</dbReference>
<evidence type="ECO:0000256" key="3">
    <source>
        <dbReference type="ARBA" id="ARBA00006916"/>
    </source>
</evidence>
<dbReference type="InterPro" id="IPR019310">
    <property type="entry name" value="Efg1"/>
</dbReference>
<dbReference type="InterPro" id="IPR050786">
    <property type="entry name" value="EFG1_rRNA-proc"/>
</dbReference>